<evidence type="ECO:0000313" key="2">
    <source>
        <dbReference type="EMBL" id="KZS10882.1"/>
    </source>
</evidence>
<dbReference type="EMBL" id="LRGB01001663">
    <property type="protein sequence ID" value="KZS10882.1"/>
    <property type="molecule type" value="Genomic_DNA"/>
</dbReference>
<dbReference type="PANTHER" id="PTHR18841:SF0">
    <property type="entry name" value="VITELLINE MEMBRANE OUTER LAYER 1 HOMOLOG A-RELATED"/>
    <property type="match status" value="1"/>
</dbReference>
<dbReference type="PANTHER" id="PTHR18841">
    <property type="entry name" value="VITELLINE MEMBRANE OUTER LAYER PROTEIN I-RELATED"/>
    <property type="match status" value="1"/>
</dbReference>
<protein>
    <submittedName>
        <fullName evidence="2">Vitelline membrane outer layer protein 1</fullName>
    </submittedName>
</protein>
<dbReference type="InterPro" id="IPR005515">
    <property type="entry name" value="VOMI"/>
</dbReference>
<comment type="caution">
    <text evidence="2">The sequence shown here is derived from an EMBL/GenBank/DDBJ whole genome shotgun (WGS) entry which is preliminary data.</text>
</comment>
<accession>A0A164TYF1</accession>
<dbReference type="OrthoDB" id="6344411at2759"/>
<dbReference type="SUPFAM" id="SSF51092">
    <property type="entry name" value="Vitelline membrane outer protein-I (VMO-I)"/>
    <property type="match status" value="1"/>
</dbReference>
<name>A0A164TYF1_9CRUS</name>
<evidence type="ECO:0000256" key="1">
    <source>
        <dbReference type="SAM" id="SignalP"/>
    </source>
</evidence>
<gene>
    <name evidence="2" type="ORF">APZ42_024566</name>
</gene>
<dbReference type="Gene3D" id="2.100.10.20">
    <property type="entry name" value="Vitelline membrane outer layer protein I (VOMI)"/>
    <property type="match status" value="1"/>
</dbReference>
<sequence length="184" mass="19033">MASLLFSVSLMVSALVFGLVDSQIISVTNGEVEGEWGTMDTCPGGSRAVYYATRNDPNQGTDFTSLNAIQLTCDNGGGSIITSTEGLVGQLGPGRGCAAGAFLSAFQLKVQPNGVDADNTAANSIRFRCTDGVELASAGNQIGVFGDYSADCVNGICGIQTRVKPDDPATDNTALNDVRFECCV</sequence>
<organism evidence="2 3">
    <name type="scientific">Daphnia magna</name>
    <dbReference type="NCBI Taxonomy" id="35525"/>
    <lineage>
        <taxon>Eukaryota</taxon>
        <taxon>Metazoa</taxon>
        <taxon>Ecdysozoa</taxon>
        <taxon>Arthropoda</taxon>
        <taxon>Crustacea</taxon>
        <taxon>Branchiopoda</taxon>
        <taxon>Diplostraca</taxon>
        <taxon>Cladocera</taxon>
        <taxon>Anomopoda</taxon>
        <taxon>Daphniidae</taxon>
        <taxon>Daphnia</taxon>
    </lineage>
</organism>
<keyword evidence="3" id="KW-1185">Reference proteome</keyword>
<reference evidence="2 3" key="1">
    <citation type="submission" date="2016-03" db="EMBL/GenBank/DDBJ databases">
        <title>EvidentialGene: Evidence-directed Construction of Genes on Genomes.</title>
        <authorList>
            <person name="Gilbert D.G."/>
            <person name="Choi J.-H."/>
            <person name="Mockaitis K."/>
            <person name="Colbourne J."/>
            <person name="Pfrender M."/>
        </authorList>
    </citation>
    <scope>NUCLEOTIDE SEQUENCE [LARGE SCALE GENOMIC DNA]</scope>
    <source>
        <strain evidence="2 3">Xinb3</strain>
        <tissue evidence="2">Complete organism</tissue>
    </source>
</reference>
<evidence type="ECO:0000313" key="3">
    <source>
        <dbReference type="Proteomes" id="UP000076858"/>
    </source>
</evidence>
<feature type="chain" id="PRO_5007853552" evidence="1">
    <location>
        <begin position="23"/>
        <end position="184"/>
    </location>
</feature>
<dbReference type="AlphaFoldDB" id="A0A164TYF1"/>
<dbReference type="STRING" id="35525.A0A164TYF1"/>
<keyword evidence="1" id="KW-0732">Signal</keyword>
<dbReference type="GO" id="GO:0005615">
    <property type="term" value="C:extracellular space"/>
    <property type="evidence" value="ECO:0007669"/>
    <property type="project" value="TreeGrafter"/>
</dbReference>
<dbReference type="Pfam" id="PF03762">
    <property type="entry name" value="VOMI"/>
    <property type="match status" value="1"/>
</dbReference>
<dbReference type="InterPro" id="IPR036706">
    <property type="entry name" value="VOMI_sf"/>
</dbReference>
<dbReference type="Proteomes" id="UP000076858">
    <property type="component" value="Unassembled WGS sequence"/>
</dbReference>
<proteinExistence type="predicted"/>
<feature type="signal peptide" evidence="1">
    <location>
        <begin position="1"/>
        <end position="22"/>
    </location>
</feature>